<sequence>MKGFVVMDTIEQNLKYFIGKHEDVYRAYENYGKLVHTEGGPLDEKTRWLIKVAISAAGQHHYSLRTHIIKAIKSGCSREEIEHALMLVAPTAGFPTSMEGILILRQEMGETSPSRKH</sequence>
<dbReference type="Gene3D" id="1.20.1290.10">
    <property type="entry name" value="AhpD-like"/>
    <property type="match status" value="1"/>
</dbReference>
<organism evidence="2 3">
    <name type="scientific">Pelotomaculum schinkii</name>
    <dbReference type="NCBI Taxonomy" id="78350"/>
    <lineage>
        <taxon>Bacteria</taxon>
        <taxon>Bacillati</taxon>
        <taxon>Bacillota</taxon>
        <taxon>Clostridia</taxon>
        <taxon>Eubacteriales</taxon>
        <taxon>Desulfotomaculaceae</taxon>
        <taxon>Pelotomaculum</taxon>
    </lineage>
</organism>
<reference evidence="2 3" key="1">
    <citation type="journal article" date="2018" name="Environ. Microbiol.">
        <title>Novel energy conservation strategies and behaviour of Pelotomaculum schinkii driving syntrophic propionate catabolism.</title>
        <authorList>
            <person name="Hidalgo-Ahumada C.A.P."/>
            <person name="Nobu M.K."/>
            <person name="Narihiro T."/>
            <person name="Tamaki H."/>
            <person name="Liu W.T."/>
            <person name="Kamagata Y."/>
            <person name="Stams A.J.M."/>
            <person name="Imachi H."/>
            <person name="Sousa D.Z."/>
        </authorList>
    </citation>
    <scope>NUCLEOTIDE SEQUENCE [LARGE SCALE GENOMIC DNA]</scope>
    <source>
        <strain evidence="2 3">HH</strain>
    </source>
</reference>
<dbReference type="InterPro" id="IPR003779">
    <property type="entry name" value="CMD-like"/>
</dbReference>
<protein>
    <submittedName>
        <fullName evidence="2">Carboxymuconolactone decarboxylase family protein</fullName>
    </submittedName>
</protein>
<dbReference type="PANTHER" id="PTHR33930">
    <property type="entry name" value="ALKYL HYDROPEROXIDE REDUCTASE AHPD"/>
    <property type="match status" value="1"/>
</dbReference>
<dbReference type="RefSeq" id="WP_243120491.1">
    <property type="nucleotide sequence ID" value="NZ_QFGA01000001.1"/>
</dbReference>
<dbReference type="PANTHER" id="PTHR33930:SF2">
    <property type="entry name" value="BLR3452 PROTEIN"/>
    <property type="match status" value="1"/>
</dbReference>
<proteinExistence type="predicted"/>
<keyword evidence="3" id="KW-1185">Reference proteome</keyword>
<dbReference type="SUPFAM" id="SSF69118">
    <property type="entry name" value="AhpD-like"/>
    <property type="match status" value="1"/>
</dbReference>
<gene>
    <name evidence="2" type="ORF">Psch_01414</name>
</gene>
<dbReference type="AlphaFoldDB" id="A0A4Y7RGI0"/>
<dbReference type="GO" id="GO:0051920">
    <property type="term" value="F:peroxiredoxin activity"/>
    <property type="evidence" value="ECO:0007669"/>
    <property type="project" value="InterPro"/>
</dbReference>
<evidence type="ECO:0000259" key="1">
    <source>
        <dbReference type="Pfam" id="PF02627"/>
    </source>
</evidence>
<evidence type="ECO:0000313" key="2">
    <source>
        <dbReference type="EMBL" id="TEB07859.1"/>
    </source>
</evidence>
<name>A0A4Y7RGI0_9FIRM</name>
<dbReference type="InterPro" id="IPR029032">
    <property type="entry name" value="AhpD-like"/>
</dbReference>
<evidence type="ECO:0000313" key="3">
    <source>
        <dbReference type="Proteomes" id="UP000298324"/>
    </source>
</evidence>
<dbReference type="Pfam" id="PF02627">
    <property type="entry name" value="CMD"/>
    <property type="match status" value="1"/>
</dbReference>
<feature type="domain" description="Carboxymuconolactone decarboxylase-like" evidence="1">
    <location>
        <begin position="23"/>
        <end position="104"/>
    </location>
</feature>
<dbReference type="Proteomes" id="UP000298324">
    <property type="component" value="Unassembled WGS sequence"/>
</dbReference>
<comment type="caution">
    <text evidence="2">The sequence shown here is derived from an EMBL/GenBank/DDBJ whole genome shotgun (WGS) entry which is preliminary data.</text>
</comment>
<dbReference type="EMBL" id="QFGA01000001">
    <property type="protein sequence ID" value="TEB07859.1"/>
    <property type="molecule type" value="Genomic_DNA"/>
</dbReference>
<accession>A0A4Y7RGI0</accession>